<dbReference type="RefSeq" id="WP_128523479.1">
    <property type="nucleotide sequence ID" value="NZ_CP026118.1"/>
</dbReference>
<accession>A0A410MA48</accession>
<reference evidence="2 3" key="1">
    <citation type="submission" date="2018-01" db="EMBL/GenBank/DDBJ databases">
        <title>The whole genome sequencing and assembly of Halobacillus litoralis ERB031 strain.</title>
        <authorList>
            <person name="Lee S.-J."/>
            <person name="Park M.-K."/>
            <person name="Kim J.-Y."/>
            <person name="Lee Y.-J."/>
            <person name="Yi H."/>
            <person name="Bahn Y.-S."/>
            <person name="Kim J.F."/>
            <person name="Lee D.-W."/>
        </authorList>
    </citation>
    <scope>NUCLEOTIDE SEQUENCE [LARGE SCALE GENOMIC DNA]</scope>
    <source>
        <strain evidence="2 3">ERB 031</strain>
    </source>
</reference>
<dbReference type="OrthoDB" id="11380at2"/>
<dbReference type="InterPro" id="IPR050855">
    <property type="entry name" value="NDM-1-like"/>
</dbReference>
<evidence type="ECO:0000259" key="1">
    <source>
        <dbReference type="SMART" id="SM00849"/>
    </source>
</evidence>
<dbReference type="PANTHER" id="PTHR42951:SF14">
    <property type="entry name" value="METALLO-BETA-LACTAMASE SUPERFAMILY PROTEIN"/>
    <property type="match status" value="1"/>
</dbReference>
<dbReference type="Proteomes" id="UP000287756">
    <property type="component" value="Chromosome"/>
</dbReference>
<protein>
    <submittedName>
        <fullName evidence="2">MBL fold metallo-hydrolase</fullName>
    </submittedName>
</protein>
<dbReference type="PANTHER" id="PTHR42951">
    <property type="entry name" value="METALLO-BETA-LACTAMASE DOMAIN-CONTAINING"/>
    <property type="match status" value="1"/>
</dbReference>
<dbReference type="AlphaFoldDB" id="A0A410MA48"/>
<sequence length="303" mass="34372">MSFHQLNDHCYYYHSSVNIGYVNQGTRGVLIDAGIDRSSVKKVLKELKKRELPLTHLFITHAHADHYGGAAYIQEQYDVHTIAPVFEEAILRNPSLEPLYLFGGNDPLPELQNKFLQGPPVRIDEVVNEGPLEVGAIPVEAFLLPGHSYNQSALKIDGILYAADSYFSKDTLHKHKIPYITDASMTMESLKRLLTIPCKGALPGHGEYEEDPCETIEQNIVYHQKLLDWLHSYIKEAKAITHEEIVADMCAHYDVQAPQLSQWLLYRTAVTAYLVGLKKAALIEDCIVDNRWMFYPVLHTEDV</sequence>
<dbReference type="CDD" id="cd07743">
    <property type="entry name" value="metallo-hydrolase-like_MBL-fold"/>
    <property type="match status" value="1"/>
</dbReference>
<dbReference type="EMBL" id="CP026118">
    <property type="protein sequence ID" value="QAS51595.1"/>
    <property type="molecule type" value="Genomic_DNA"/>
</dbReference>
<evidence type="ECO:0000313" key="3">
    <source>
        <dbReference type="Proteomes" id="UP000287756"/>
    </source>
</evidence>
<dbReference type="Gene3D" id="3.60.15.10">
    <property type="entry name" value="Ribonuclease Z/Hydroxyacylglutathione hydrolase-like"/>
    <property type="match status" value="1"/>
</dbReference>
<name>A0A410MA48_9BACI</name>
<keyword evidence="2" id="KW-0378">Hydrolase</keyword>
<dbReference type="InterPro" id="IPR001279">
    <property type="entry name" value="Metallo-B-lactamas"/>
</dbReference>
<evidence type="ECO:0000313" key="2">
    <source>
        <dbReference type="EMBL" id="QAS51595.1"/>
    </source>
</evidence>
<dbReference type="GO" id="GO:0016787">
    <property type="term" value="F:hydrolase activity"/>
    <property type="evidence" value="ECO:0007669"/>
    <property type="project" value="UniProtKB-KW"/>
</dbReference>
<dbReference type="InterPro" id="IPR036866">
    <property type="entry name" value="RibonucZ/Hydroxyglut_hydro"/>
</dbReference>
<gene>
    <name evidence="2" type="ORF">HLI_04815</name>
</gene>
<dbReference type="SMART" id="SM00849">
    <property type="entry name" value="Lactamase_B"/>
    <property type="match status" value="1"/>
</dbReference>
<organism evidence="2 3">
    <name type="scientific">Halobacillus litoralis</name>
    <dbReference type="NCBI Taxonomy" id="45668"/>
    <lineage>
        <taxon>Bacteria</taxon>
        <taxon>Bacillati</taxon>
        <taxon>Bacillota</taxon>
        <taxon>Bacilli</taxon>
        <taxon>Bacillales</taxon>
        <taxon>Bacillaceae</taxon>
        <taxon>Halobacillus</taxon>
    </lineage>
</organism>
<dbReference type="KEGG" id="hli:HLI_04815"/>
<dbReference type="SUPFAM" id="SSF56281">
    <property type="entry name" value="Metallo-hydrolase/oxidoreductase"/>
    <property type="match status" value="1"/>
</dbReference>
<feature type="domain" description="Metallo-beta-lactamase" evidence="1">
    <location>
        <begin position="16"/>
        <end position="205"/>
    </location>
</feature>
<dbReference type="Pfam" id="PF00753">
    <property type="entry name" value="Lactamase_B"/>
    <property type="match status" value="1"/>
</dbReference>
<proteinExistence type="predicted"/>